<evidence type="ECO:0000256" key="2">
    <source>
        <dbReference type="ARBA" id="ARBA00008017"/>
    </source>
</evidence>
<dbReference type="GO" id="GO:0005886">
    <property type="term" value="C:plasma membrane"/>
    <property type="evidence" value="ECO:0007669"/>
    <property type="project" value="UniProtKB-SubCell"/>
</dbReference>
<keyword evidence="4" id="KW-0472">Membrane</keyword>
<feature type="transmembrane region" description="Helical" evidence="4">
    <location>
        <begin position="44"/>
        <end position="70"/>
    </location>
</feature>
<feature type="transmembrane region" description="Helical" evidence="4">
    <location>
        <begin position="164"/>
        <end position="183"/>
    </location>
</feature>
<dbReference type="SUPFAM" id="SSF82689">
    <property type="entry name" value="Mechanosensitive channel protein MscS (YggB), C-terminal domain"/>
    <property type="match status" value="1"/>
</dbReference>
<feature type="domain" description="Mechanosensitive ion channel MscS" evidence="5">
    <location>
        <begin position="206"/>
        <end position="272"/>
    </location>
</feature>
<dbReference type="AlphaFoldDB" id="A0A0G1L3E6"/>
<evidence type="ECO:0000313" key="8">
    <source>
        <dbReference type="EMBL" id="KKT90265.1"/>
    </source>
</evidence>
<comment type="similarity">
    <text evidence="2">Belongs to the MscS (TC 1.A.23) family.</text>
</comment>
<evidence type="ECO:0000259" key="5">
    <source>
        <dbReference type="Pfam" id="PF00924"/>
    </source>
</evidence>
<dbReference type="Pfam" id="PF00924">
    <property type="entry name" value="MS_channel_2nd"/>
    <property type="match status" value="1"/>
</dbReference>
<dbReference type="EMBL" id="LCKF01000041">
    <property type="protein sequence ID" value="KKT90265.1"/>
    <property type="molecule type" value="Genomic_DNA"/>
</dbReference>
<keyword evidence="4" id="KW-0812">Transmembrane</keyword>
<keyword evidence="3" id="KW-1003">Cell membrane</keyword>
<feature type="domain" description="Mechanosensitive ion channel transmembrane helices 2/3" evidence="7">
    <location>
        <begin position="164"/>
        <end position="205"/>
    </location>
</feature>
<dbReference type="Proteomes" id="UP000033966">
    <property type="component" value="Unassembled WGS sequence"/>
</dbReference>
<comment type="caution">
    <text evidence="8">The sequence shown here is derived from an EMBL/GenBank/DDBJ whole genome shotgun (WGS) entry which is preliminary data.</text>
</comment>
<evidence type="ECO:0000256" key="4">
    <source>
        <dbReference type="SAM" id="Phobius"/>
    </source>
</evidence>
<dbReference type="GO" id="GO:0055085">
    <property type="term" value="P:transmembrane transport"/>
    <property type="evidence" value="ECO:0007669"/>
    <property type="project" value="InterPro"/>
</dbReference>
<proteinExistence type="inferred from homology"/>
<protein>
    <submittedName>
        <fullName evidence="8">MscS Mechanosensitive ion channel</fullName>
    </submittedName>
</protein>
<keyword evidence="4" id="KW-1133">Transmembrane helix</keyword>
<organism evidence="8 9">
    <name type="scientific">Candidatus Jorgensenbacteria bacterium GW2011_GWA2_45_13</name>
    <dbReference type="NCBI Taxonomy" id="1618662"/>
    <lineage>
        <taxon>Bacteria</taxon>
        <taxon>Candidatus Joergenseniibacteriota</taxon>
    </lineage>
</organism>
<dbReference type="InterPro" id="IPR011014">
    <property type="entry name" value="MscS_channel_TM-2"/>
</dbReference>
<feature type="transmembrane region" description="Helical" evidence="4">
    <location>
        <begin position="189"/>
        <end position="208"/>
    </location>
</feature>
<evidence type="ECO:0000259" key="6">
    <source>
        <dbReference type="Pfam" id="PF21082"/>
    </source>
</evidence>
<dbReference type="InterPro" id="IPR049142">
    <property type="entry name" value="MS_channel_1st"/>
</dbReference>
<dbReference type="SUPFAM" id="SSF82861">
    <property type="entry name" value="Mechanosensitive channel protein MscS (YggB), transmembrane region"/>
    <property type="match status" value="1"/>
</dbReference>
<feature type="transmembrane region" description="Helical" evidence="4">
    <location>
        <begin position="12"/>
        <end position="32"/>
    </location>
</feature>
<comment type="subcellular location">
    <subcellularLocation>
        <location evidence="1">Cell membrane</location>
        <topology evidence="1">Multi-pass membrane protein</topology>
    </subcellularLocation>
</comment>
<dbReference type="PATRIC" id="fig|1618662.3.peg.675"/>
<feature type="transmembrane region" description="Helical" evidence="4">
    <location>
        <begin position="121"/>
        <end position="143"/>
    </location>
</feature>
<evidence type="ECO:0000313" key="9">
    <source>
        <dbReference type="Proteomes" id="UP000033966"/>
    </source>
</evidence>
<evidence type="ECO:0000256" key="1">
    <source>
        <dbReference type="ARBA" id="ARBA00004651"/>
    </source>
</evidence>
<sequence>MKKVAVYGEFGIINNMIESIITLLHSLFPSAVWEISFWGNSLGAYVSVVVVFLAFVIIFKIFQSAVLGALKRFAERTKTTLDDLFVRIIRSFHPPFYLFLAFYVALQFLSVSSFVGRAIDIILLIWVVYQIVLAVQIVLDFVIRRKQSFEEDAGAKNILDIGGNILKWILWIFGALFVLSNLGVEITSLIAGLGIGGVAVAFALQNILSDLFSSFAIYLDKPFQVGDFIIVGTYSGVVERIGIKTTRIRALQGEEVVISNRELTSVRVQNFKKLKERRVVFLFGVAYETPNEKVKKIPSIIQEIVEGVEGARFDRSHFQSFDDSALLFETVYFIESNDYTKYMDIQQAVNLGVKEVFEKEEIAMAYPTQTIYLAKGD</sequence>
<feature type="domain" description="Mechanosensitive ion channel MscS C-terminal" evidence="6">
    <location>
        <begin position="279"/>
        <end position="364"/>
    </location>
</feature>
<dbReference type="InterPro" id="IPR049278">
    <property type="entry name" value="MS_channel_C"/>
</dbReference>
<dbReference type="Pfam" id="PF21082">
    <property type="entry name" value="MS_channel_3rd"/>
    <property type="match status" value="1"/>
</dbReference>
<dbReference type="InterPro" id="IPR010920">
    <property type="entry name" value="LSM_dom_sf"/>
</dbReference>
<reference evidence="8 9" key="1">
    <citation type="journal article" date="2015" name="Nature">
        <title>rRNA introns, odd ribosomes, and small enigmatic genomes across a large radiation of phyla.</title>
        <authorList>
            <person name="Brown C.T."/>
            <person name="Hug L.A."/>
            <person name="Thomas B.C."/>
            <person name="Sharon I."/>
            <person name="Castelle C.J."/>
            <person name="Singh A."/>
            <person name="Wilkins M.J."/>
            <person name="Williams K.H."/>
            <person name="Banfield J.F."/>
        </authorList>
    </citation>
    <scope>NUCLEOTIDE SEQUENCE [LARGE SCALE GENOMIC DNA]</scope>
</reference>
<dbReference type="Pfam" id="PF21088">
    <property type="entry name" value="MS_channel_1st"/>
    <property type="match status" value="1"/>
</dbReference>
<dbReference type="InterPro" id="IPR011066">
    <property type="entry name" value="MscS_channel_C_sf"/>
</dbReference>
<accession>A0A0G1L3E6</accession>
<dbReference type="Gene3D" id="3.30.70.100">
    <property type="match status" value="1"/>
</dbReference>
<name>A0A0G1L3E6_9BACT</name>
<dbReference type="PANTHER" id="PTHR30566">
    <property type="entry name" value="YNAI-RELATED MECHANOSENSITIVE ION CHANNEL"/>
    <property type="match status" value="1"/>
</dbReference>
<dbReference type="SUPFAM" id="SSF50182">
    <property type="entry name" value="Sm-like ribonucleoproteins"/>
    <property type="match status" value="1"/>
</dbReference>
<feature type="transmembrane region" description="Helical" evidence="4">
    <location>
        <begin position="96"/>
        <end position="115"/>
    </location>
</feature>
<dbReference type="Gene3D" id="1.10.287.1260">
    <property type="match status" value="1"/>
</dbReference>
<gene>
    <name evidence="8" type="ORF">UW92_C0041G0006</name>
</gene>
<dbReference type="InterPro" id="IPR006685">
    <property type="entry name" value="MscS_channel_2nd"/>
</dbReference>
<dbReference type="PANTHER" id="PTHR30566:SF25">
    <property type="entry name" value="INNER MEMBRANE PROTEIN"/>
    <property type="match status" value="1"/>
</dbReference>
<evidence type="ECO:0000256" key="3">
    <source>
        <dbReference type="ARBA" id="ARBA00022475"/>
    </source>
</evidence>
<evidence type="ECO:0000259" key="7">
    <source>
        <dbReference type="Pfam" id="PF21088"/>
    </source>
</evidence>